<reference evidence="2" key="1">
    <citation type="journal article" date="2019" name="Int. J. Syst. Evol. Microbiol.">
        <title>The Global Catalogue of Microorganisms (GCM) 10K type strain sequencing project: providing services to taxonomists for standard genome sequencing and annotation.</title>
        <authorList>
            <consortium name="The Broad Institute Genomics Platform"/>
            <consortium name="The Broad Institute Genome Sequencing Center for Infectious Disease"/>
            <person name="Wu L."/>
            <person name="Ma J."/>
        </authorList>
    </citation>
    <scope>NUCLEOTIDE SEQUENCE [LARGE SCALE GENOMIC DNA]</scope>
    <source>
        <strain evidence="2">JCM 4855</strain>
    </source>
</reference>
<proteinExistence type="predicted"/>
<accession>A0ABW2E9S0</accession>
<name>A0ABW2E9S0_9ACTN</name>
<organism evidence="1 2">
    <name type="scientific">Streptomyces viridiviolaceus</name>
    <dbReference type="NCBI Taxonomy" id="68282"/>
    <lineage>
        <taxon>Bacteria</taxon>
        <taxon>Bacillati</taxon>
        <taxon>Actinomycetota</taxon>
        <taxon>Actinomycetes</taxon>
        <taxon>Kitasatosporales</taxon>
        <taxon>Streptomycetaceae</taxon>
        <taxon>Streptomyces</taxon>
    </lineage>
</organism>
<dbReference type="EMBL" id="JBHSYM010000057">
    <property type="protein sequence ID" value="MFC7014955.1"/>
    <property type="molecule type" value="Genomic_DNA"/>
</dbReference>
<keyword evidence="2" id="KW-1185">Reference proteome</keyword>
<evidence type="ECO:0000313" key="2">
    <source>
        <dbReference type="Proteomes" id="UP001596409"/>
    </source>
</evidence>
<dbReference type="RefSeq" id="WP_189875305.1">
    <property type="nucleotide sequence ID" value="NZ_BMWA01000016.1"/>
</dbReference>
<sequence>MCNLVIIHRPLQRSAFAVVTLAFLDTHAGAQPGLRAGAGRRTGLAAPSQGA</sequence>
<gene>
    <name evidence="1" type="ORF">ACFQMH_25275</name>
</gene>
<evidence type="ECO:0000313" key="1">
    <source>
        <dbReference type="EMBL" id="MFC7014955.1"/>
    </source>
</evidence>
<dbReference type="Proteomes" id="UP001596409">
    <property type="component" value="Unassembled WGS sequence"/>
</dbReference>
<protein>
    <submittedName>
        <fullName evidence="1">Uncharacterized protein</fullName>
    </submittedName>
</protein>
<comment type="caution">
    <text evidence="1">The sequence shown here is derived from an EMBL/GenBank/DDBJ whole genome shotgun (WGS) entry which is preliminary data.</text>
</comment>